<sequence>MFSPFSQLDHRYKDASSPCINTEPMTIGSPVTSPKNKPASNQNYLPSYLFGETAVSPISPSWHAPKQSNISIFHSPSTSTVNQVSQFKQQQVSFQSPSSTSIISTPNPAKSGGPPIQGLLIQTPSVSDNLAPDAPNFSVFTPNKSLCATNTSFLSPAQLDPFYTQGEALSKW</sequence>
<keyword evidence="3" id="KW-1185">Reference proteome</keyword>
<organism evidence="2 3">
    <name type="scientific">Caerostris extrusa</name>
    <name type="common">Bark spider</name>
    <name type="synonym">Caerostris bankana</name>
    <dbReference type="NCBI Taxonomy" id="172846"/>
    <lineage>
        <taxon>Eukaryota</taxon>
        <taxon>Metazoa</taxon>
        <taxon>Ecdysozoa</taxon>
        <taxon>Arthropoda</taxon>
        <taxon>Chelicerata</taxon>
        <taxon>Arachnida</taxon>
        <taxon>Araneae</taxon>
        <taxon>Araneomorphae</taxon>
        <taxon>Entelegynae</taxon>
        <taxon>Araneoidea</taxon>
        <taxon>Araneidae</taxon>
        <taxon>Caerostris</taxon>
    </lineage>
</organism>
<proteinExistence type="predicted"/>
<dbReference type="Proteomes" id="UP001054945">
    <property type="component" value="Unassembled WGS sequence"/>
</dbReference>
<feature type="compositionally biased region" description="Polar residues" evidence="1">
    <location>
        <begin position="18"/>
        <end position="38"/>
    </location>
</feature>
<evidence type="ECO:0000256" key="1">
    <source>
        <dbReference type="SAM" id="MobiDB-lite"/>
    </source>
</evidence>
<comment type="caution">
    <text evidence="2">The sequence shown here is derived from an EMBL/GenBank/DDBJ whole genome shotgun (WGS) entry which is preliminary data.</text>
</comment>
<protein>
    <submittedName>
        <fullName evidence="2">Nucleoporin NUP53</fullName>
    </submittedName>
</protein>
<dbReference type="EMBL" id="BPLR01013770">
    <property type="protein sequence ID" value="GIY63657.1"/>
    <property type="molecule type" value="Genomic_DNA"/>
</dbReference>
<evidence type="ECO:0000313" key="2">
    <source>
        <dbReference type="EMBL" id="GIY63657.1"/>
    </source>
</evidence>
<dbReference type="AlphaFoldDB" id="A0AAV4V0N1"/>
<gene>
    <name evidence="2" type="primary">NUP35</name>
    <name evidence="2" type="ORF">CEXT_786171</name>
</gene>
<accession>A0AAV4V0N1</accession>
<feature type="region of interest" description="Disordered" evidence="1">
    <location>
        <begin position="1"/>
        <end position="38"/>
    </location>
</feature>
<name>A0AAV4V0N1_CAEEX</name>
<reference evidence="2 3" key="1">
    <citation type="submission" date="2021-06" db="EMBL/GenBank/DDBJ databases">
        <title>Caerostris extrusa draft genome.</title>
        <authorList>
            <person name="Kono N."/>
            <person name="Arakawa K."/>
        </authorList>
    </citation>
    <scope>NUCLEOTIDE SEQUENCE [LARGE SCALE GENOMIC DNA]</scope>
</reference>
<evidence type="ECO:0000313" key="3">
    <source>
        <dbReference type="Proteomes" id="UP001054945"/>
    </source>
</evidence>